<feature type="compositionally biased region" description="Low complexity" evidence="1">
    <location>
        <begin position="310"/>
        <end position="322"/>
    </location>
</feature>
<evidence type="ECO:0000256" key="1">
    <source>
        <dbReference type="SAM" id="MobiDB-lite"/>
    </source>
</evidence>
<dbReference type="EMBL" id="JAAPAO010000317">
    <property type="protein sequence ID" value="KAF4663440.1"/>
    <property type="molecule type" value="Genomic_DNA"/>
</dbReference>
<feature type="region of interest" description="Disordered" evidence="1">
    <location>
        <begin position="1"/>
        <end position="66"/>
    </location>
</feature>
<keyword evidence="3" id="KW-1185">Reference proteome</keyword>
<protein>
    <submittedName>
        <fullName evidence="2">Uncharacterized protein</fullName>
    </submittedName>
</protein>
<feature type="compositionally biased region" description="Low complexity" evidence="1">
    <location>
        <begin position="36"/>
        <end position="66"/>
    </location>
</feature>
<accession>A0A7J6LWU6</accession>
<dbReference type="AlphaFoldDB" id="A0A7J6LWU6"/>
<organism evidence="2 3">
    <name type="scientific">Perkinsus chesapeaki</name>
    <name type="common">Clam parasite</name>
    <name type="synonym">Perkinsus andrewsi</name>
    <dbReference type="NCBI Taxonomy" id="330153"/>
    <lineage>
        <taxon>Eukaryota</taxon>
        <taxon>Sar</taxon>
        <taxon>Alveolata</taxon>
        <taxon>Perkinsozoa</taxon>
        <taxon>Perkinsea</taxon>
        <taxon>Perkinsida</taxon>
        <taxon>Perkinsidae</taxon>
        <taxon>Perkinsus</taxon>
    </lineage>
</organism>
<comment type="caution">
    <text evidence="2">The sequence shown here is derived from an EMBL/GenBank/DDBJ whole genome shotgun (WGS) entry which is preliminary data.</text>
</comment>
<evidence type="ECO:0000313" key="2">
    <source>
        <dbReference type="EMBL" id="KAF4663440.1"/>
    </source>
</evidence>
<sequence>MIDDDSVIWKSPSSSSTPPHHHHHHEGVSVYSKHNSTTSTSTTFTTTSAGSSNKSYDKSSSSSWALKSPPVLSRLQLYREAWNDLIYYDNNNEDNILHDGSLSSSITTDDDDVNKSNDILLTVSEFNDGIGLRVIKDVPPHSSLGRINSKLIISIDHPIAQAYINEHKPDDDEEEEDGDNIMDSMIAAVICSIVYERKLDDKSIHRPLWRVVIKGTAPIGVGDLPDTSWVEQRGLFGNDNNNGDDDHLISYIANGTTMEGWYEKGNDICYKAYKWLLTTNNEDVRNILPIIENGEETSIENIVSHILESTSSSTSSSTTSSGTDDDDDTVNGGGSTIVDNTMLTINDVKWAYILLKGYGLWFDNEDGNMNNID</sequence>
<dbReference type="Proteomes" id="UP000591131">
    <property type="component" value="Unassembled WGS sequence"/>
</dbReference>
<dbReference type="OrthoDB" id="445774at2759"/>
<proteinExistence type="predicted"/>
<feature type="region of interest" description="Disordered" evidence="1">
    <location>
        <begin position="310"/>
        <end position="332"/>
    </location>
</feature>
<gene>
    <name evidence="2" type="ORF">FOL47_005742</name>
</gene>
<evidence type="ECO:0000313" key="3">
    <source>
        <dbReference type="Proteomes" id="UP000591131"/>
    </source>
</evidence>
<name>A0A7J6LWU6_PERCH</name>
<reference evidence="2 3" key="1">
    <citation type="submission" date="2020-04" db="EMBL/GenBank/DDBJ databases">
        <title>Perkinsus chesapeaki whole genome sequence.</title>
        <authorList>
            <person name="Bogema D.R."/>
        </authorList>
    </citation>
    <scope>NUCLEOTIDE SEQUENCE [LARGE SCALE GENOMIC DNA]</scope>
    <source>
        <strain evidence="2">ATCC PRA-425</strain>
    </source>
</reference>